<dbReference type="Proteomes" id="UP001176471">
    <property type="component" value="Unassembled WGS sequence"/>
</dbReference>
<gene>
    <name evidence="2" type="ORF">Q4610_21265</name>
</gene>
<accession>A0ABT8ZV08</accession>
<reference evidence="2" key="1">
    <citation type="submission" date="2023-07" db="EMBL/GenBank/DDBJ databases">
        <title>Bacterial whole genome sequence for Sphingobium sp. HBC34.</title>
        <authorList>
            <person name="Le V."/>
            <person name="Ko S.-R."/>
            <person name="Ahn C.-Y."/>
            <person name="Oh H.-M."/>
        </authorList>
    </citation>
    <scope>NUCLEOTIDE SEQUENCE</scope>
    <source>
        <strain evidence="2">HBC34</strain>
    </source>
</reference>
<dbReference type="RefSeq" id="WP_234189846.1">
    <property type="nucleotide sequence ID" value="NZ_JAUQOM010000042.1"/>
</dbReference>
<sequence length="133" mass="14888">MMVDETRKLPRSPRIWWELHLFVIALIVPTVAYPYASAFSPAVTPVGTYLVISGAAIALLLLSMFRDIGPTFVENAEARFQNRYATDIYSIPVAFTAKPTIVPGFSWLQATRADNSETIMPSKLRFNHSRRAA</sequence>
<keyword evidence="1" id="KW-0472">Membrane</keyword>
<protein>
    <submittedName>
        <fullName evidence="2">Uncharacterized protein</fullName>
    </submittedName>
</protein>
<evidence type="ECO:0000256" key="1">
    <source>
        <dbReference type="SAM" id="Phobius"/>
    </source>
</evidence>
<keyword evidence="3" id="KW-1185">Reference proteome</keyword>
<feature type="transmembrane region" description="Helical" evidence="1">
    <location>
        <begin position="15"/>
        <end position="36"/>
    </location>
</feature>
<proteinExistence type="predicted"/>
<keyword evidence="1" id="KW-1133">Transmembrane helix</keyword>
<name>A0ABT8ZV08_9SPHN</name>
<evidence type="ECO:0000313" key="3">
    <source>
        <dbReference type="Proteomes" id="UP001176471"/>
    </source>
</evidence>
<keyword evidence="1" id="KW-0812">Transmembrane</keyword>
<evidence type="ECO:0000313" key="2">
    <source>
        <dbReference type="EMBL" id="MDO7837565.1"/>
    </source>
</evidence>
<organism evidence="2 3">
    <name type="scientific">Sphingobium cyanobacteriorum</name>
    <dbReference type="NCBI Taxonomy" id="3063954"/>
    <lineage>
        <taxon>Bacteria</taxon>
        <taxon>Pseudomonadati</taxon>
        <taxon>Pseudomonadota</taxon>
        <taxon>Alphaproteobacteria</taxon>
        <taxon>Sphingomonadales</taxon>
        <taxon>Sphingomonadaceae</taxon>
        <taxon>Sphingobium</taxon>
    </lineage>
</organism>
<dbReference type="EMBL" id="JAUQOM010000042">
    <property type="protein sequence ID" value="MDO7837565.1"/>
    <property type="molecule type" value="Genomic_DNA"/>
</dbReference>
<comment type="caution">
    <text evidence="2">The sequence shown here is derived from an EMBL/GenBank/DDBJ whole genome shotgun (WGS) entry which is preliminary data.</text>
</comment>
<feature type="transmembrane region" description="Helical" evidence="1">
    <location>
        <begin position="42"/>
        <end position="62"/>
    </location>
</feature>